<evidence type="ECO:0000256" key="1">
    <source>
        <dbReference type="SAM" id="MobiDB-lite"/>
    </source>
</evidence>
<dbReference type="RefSeq" id="XP_037163987.1">
    <property type="nucleotide sequence ID" value="XM_037309126.1"/>
</dbReference>
<feature type="compositionally biased region" description="Basic and acidic residues" evidence="1">
    <location>
        <begin position="8"/>
        <end position="20"/>
    </location>
</feature>
<dbReference type="EMBL" id="JACCJC010000029">
    <property type="protein sequence ID" value="KAF6234596.1"/>
    <property type="molecule type" value="Genomic_DNA"/>
</dbReference>
<dbReference type="GeneID" id="59288879"/>
<dbReference type="AlphaFoldDB" id="A0A8H6L3U9"/>
<sequence>MSWNAYDQEERKSGKVMDDCRGDEDDEEDGDEGKDKDKADGSSSSSYVVLKVKAQQVST</sequence>
<feature type="compositionally biased region" description="Acidic residues" evidence="1">
    <location>
        <begin position="21"/>
        <end position="32"/>
    </location>
</feature>
<dbReference type="PROSITE" id="PS00414">
    <property type="entry name" value="PROFILIN"/>
    <property type="match status" value="1"/>
</dbReference>
<keyword evidence="3" id="KW-1185">Reference proteome</keyword>
<feature type="region of interest" description="Disordered" evidence="1">
    <location>
        <begin position="1"/>
        <end position="59"/>
    </location>
</feature>
<organism evidence="2 3">
    <name type="scientific">Letharia columbiana</name>
    <dbReference type="NCBI Taxonomy" id="112416"/>
    <lineage>
        <taxon>Eukaryota</taxon>
        <taxon>Fungi</taxon>
        <taxon>Dikarya</taxon>
        <taxon>Ascomycota</taxon>
        <taxon>Pezizomycotina</taxon>
        <taxon>Lecanoromycetes</taxon>
        <taxon>OSLEUM clade</taxon>
        <taxon>Lecanoromycetidae</taxon>
        <taxon>Lecanorales</taxon>
        <taxon>Lecanorineae</taxon>
        <taxon>Parmeliaceae</taxon>
        <taxon>Letharia</taxon>
    </lineage>
</organism>
<dbReference type="InterPro" id="IPR027310">
    <property type="entry name" value="Profilin_CS"/>
</dbReference>
<dbReference type="Proteomes" id="UP000578531">
    <property type="component" value="Unassembled WGS sequence"/>
</dbReference>
<gene>
    <name evidence="2" type="ORF">HO173_007222</name>
</gene>
<name>A0A8H6L3U9_9LECA</name>
<comment type="caution">
    <text evidence="2">The sequence shown here is derived from an EMBL/GenBank/DDBJ whole genome shotgun (WGS) entry which is preliminary data.</text>
</comment>
<accession>A0A8H6L3U9</accession>
<protein>
    <submittedName>
        <fullName evidence="2">Uncharacterized protein</fullName>
    </submittedName>
</protein>
<evidence type="ECO:0000313" key="2">
    <source>
        <dbReference type="EMBL" id="KAF6234596.1"/>
    </source>
</evidence>
<reference evidence="2 3" key="1">
    <citation type="journal article" date="2020" name="Genomics">
        <title>Complete, high-quality genomes from long-read metagenomic sequencing of two wolf lichen thalli reveals enigmatic genome architecture.</title>
        <authorList>
            <person name="McKenzie S.K."/>
            <person name="Walston R.F."/>
            <person name="Allen J.L."/>
        </authorList>
    </citation>
    <scope>NUCLEOTIDE SEQUENCE [LARGE SCALE GENOMIC DNA]</scope>
    <source>
        <strain evidence="2">WasteWater2</strain>
    </source>
</reference>
<dbReference type="GO" id="GO:0003779">
    <property type="term" value="F:actin binding"/>
    <property type="evidence" value="ECO:0007669"/>
    <property type="project" value="InterPro"/>
</dbReference>
<evidence type="ECO:0000313" key="3">
    <source>
        <dbReference type="Proteomes" id="UP000578531"/>
    </source>
</evidence>
<proteinExistence type="predicted"/>